<feature type="region of interest" description="Disordered" evidence="1">
    <location>
        <begin position="46"/>
        <end position="69"/>
    </location>
</feature>
<reference evidence="2" key="1">
    <citation type="submission" date="2018-04" db="EMBL/GenBank/DDBJ databases">
        <title>Whole genome sequencing of Hypsizygus marmoreus.</title>
        <authorList>
            <person name="Choi I.-G."/>
            <person name="Min B."/>
            <person name="Kim J.-G."/>
            <person name="Kim S."/>
            <person name="Oh Y.-L."/>
            <person name="Kong W.-S."/>
            <person name="Park H."/>
            <person name="Jeong J."/>
            <person name="Song E.-S."/>
        </authorList>
    </citation>
    <scope>NUCLEOTIDE SEQUENCE [LARGE SCALE GENOMIC DNA]</scope>
    <source>
        <strain evidence="2">51987-8</strain>
    </source>
</reference>
<comment type="caution">
    <text evidence="2">The sequence shown here is derived from an EMBL/GenBank/DDBJ whole genome shotgun (WGS) entry which is preliminary data.</text>
</comment>
<dbReference type="InParanoid" id="A0A369J3R9"/>
<accession>A0A369J3R9</accession>
<feature type="compositionally biased region" description="Low complexity" evidence="1">
    <location>
        <begin position="57"/>
        <end position="69"/>
    </location>
</feature>
<name>A0A369J3R9_HYPMA</name>
<feature type="region of interest" description="Disordered" evidence="1">
    <location>
        <begin position="92"/>
        <end position="117"/>
    </location>
</feature>
<dbReference type="EMBL" id="LUEZ02000122">
    <property type="protein sequence ID" value="RDB16689.1"/>
    <property type="molecule type" value="Genomic_DNA"/>
</dbReference>
<evidence type="ECO:0000313" key="3">
    <source>
        <dbReference type="Proteomes" id="UP000076154"/>
    </source>
</evidence>
<proteinExistence type="predicted"/>
<protein>
    <submittedName>
        <fullName evidence="2">Uncharacterized protein</fullName>
    </submittedName>
</protein>
<gene>
    <name evidence="2" type="ORF">Hypma_002472</name>
</gene>
<organism evidence="2 3">
    <name type="scientific">Hypsizygus marmoreus</name>
    <name type="common">White beech mushroom</name>
    <name type="synonym">Agaricus marmoreus</name>
    <dbReference type="NCBI Taxonomy" id="39966"/>
    <lineage>
        <taxon>Eukaryota</taxon>
        <taxon>Fungi</taxon>
        <taxon>Dikarya</taxon>
        <taxon>Basidiomycota</taxon>
        <taxon>Agaricomycotina</taxon>
        <taxon>Agaricomycetes</taxon>
        <taxon>Agaricomycetidae</taxon>
        <taxon>Agaricales</taxon>
        <taxon>Tricholomatineae</taxon>
        <taxon>Lyophyllaceae</taxon>
        <taxon>Hypsizygus</taxon>
    </lineage>
</organism>
<evidence type="ECO:0000256" key="1">
    <source>
        <dbReference type="SAM" id="MobiDB-lite"/>
    </source>
</evidence>
<sequence length="164" mass="17608">MCIIHTEGAAPRLWAPPLRSGSSEVAQAACANFLEDAGSQRIVMASSSNDGLETTNSQSSSAGSSSSSQSYVYPVRSLLGTQIFPAADQTQSEPKLYGYAQSPDPPPKLLPRPSSAPAVKSSYWTKDRTDADLHPLELFHRAIASTNLYRKLPTTITLPLMPKT</sequence>
<feature type="compositionally biased region" description="Polar residues" evidence="1">
    <location>
        <begin position="46"/>
        <end position="56"/>
    </location>
</feature>
<keyword evidence="3" id="KW-1185">Reference proteome</keyword>
<evidence type="ECO:0000313" key="2">
    <source>
        <dbReference type="EMBL" id="RDB16689.1"/>
    </source>
</evidence>
<dbReference type="AlphaFoldDB" id="A0A369J3R9"/>
<dbReference type="Proteomes" id="UP000076154">
    <property type="component" value="Unassembled WGS sequence"/>
</dbReference>